<feature type="disulfide bond" evidence="14">
    <location>
        <begin position="112"/>
        <end position="348"/>
    </location>
</feature>
<evidence type="ECO:0000259" key="16">
    <source>
        <dbReference type="PROSITE" id="PS50873"/>
    </source>
</evidence>
<dbReference type="HOGENOM" id="CLU_010543_0_1_1"/>
<evidence type="ECO:0000256" key="6">
    <source>
        <dbReference type="ARBA" id="ARBA00022837"/>
    </source>
</evidence>
<feature type="binding site" evidence="12">
    <location>
        <position position="69"/>
    </location>
    <ligand>
        <name>Ca(2+)</name>
        <dbReference type="ChEBI" id="CHEBI:29108"/>
        <label>1</label>
    </ligand>
</feature>
<comment type="subcellular location">
    <subcellularLocation>
        <location evidence="15">Secreted</location>
    </subcellularLocation>
</comment>
<feature type="site" description="Transition state stabilizer" evidence="13">
    <location>
        <position position="55"/>
    </location>
</feature>
<name>I1HMT3_BRADI</name>
<dbReference type="PRINTS" id="PR00461">
    <property type="entry name" value="PLPEROXIDASE"/>
</dbReference>
<protein>
    <recommendedName>
        <fullName evidence="15">Peroxidase</fullName>
        <ecNumber evidence="15">1.11.1.7</ecNumber>
    </recommendedName>
</protein>
<keyword evidence="5 12" id="KW-0479">Metal-binding</keyword>
<keyword evidence="7 15" id="KW-0560">Oxidoreductase</keyword>
<comment type="cofactor">
    <cofactor evidence="12 15">
        <name>heme b</name>
        <dbReference type="ChEBI" id="CHEBI:60344"/>
    </cofactor>
    <text evidence="12 15">Binds 1 heme b (iron(II)-protoporphyrin IX) group per subunit.</text>
</comment>
<dbReference type="GO" id="GO:0042744">
    <property type="term" value="P:hydrogen peroxide catabolic process"/>
    <property type="evidence" value="ECO:0007669"/>
    <property type="project" value="UniProtKB-KW"/>
</dbReference>
<dbReference type="AlphaFoldDB" id="I1HMT3"/>
<dbReference type="RefSeq" id="XP_024314194.1">
    <property type="nucleotide sequence ID" value="XM_024458426.1"/>
</dbReference>
<gene>
    <name evidence="18" type="primary">LOC112270611</name>
    <name evidence="17" type="ORF">BRADI_2g38690v3</name>
</gene>
<evidence type="ECO:0000256" key="8">
    <source>
        <dbReference type="ARBA" id="ARBA00023004"/>
    </source>
</evidence>
<dbReference type="GO" id="GO:0006950">
    <property type="term" value="P:response to stress"/>
    <property type="evidence" value="ECO:0000318"/>
    <property type="project" value="GO_Central"/>
</dbReference>
<dbReference type="PROSITE" id="PS00435">
    <property type="entry name" value="PEROXIDASE_1"/>
    <property type="match status" value="1"/>
</dbReference>
<dbReference type="GO" id="GO:0140825">
    <property type="term" value="F:lactoperoxidase activity"/>
    <property type="evidence" value="ECO:0007669"/>
    <property type="project" value="UniProtKB-EC"/>
</dbReference>
<keyword evidence="3 15" id="KW-0575">Peroxidase</keyword>
<comment type="cofactor">
    <cofactor evidence="12 15">
        <name>Ca(2+)</name>
        <dbReference type="ChEBI" id="CHEBI:29108"/>
    </cofactor>
    <text evidence="12 15">Binds 2 calcium ions per subunit.</text>
</comment>
<feature type="binding site" evidence="12">
    <location>
        <position position="276"/>
    </location>
    <ligand>
        <name>Ca(2+)</name>
        <dbReference type="ChEBI" id="CHEBI:29108"/>
        <label>2</label>
    </ligand>
</feature>
<accession>I1HMT3</accession>
<organism evidence="18">
    <name type="scientific">Brachypodium distachyon</name>
    <name type="common">Purple false brome</name>
    <name type="synonym">Trachynia distachya</name>
    <dbReference type="NCBI Taxonomy" id="15368"/>
    <lineage>
        <taxon>Eukaryota</taxon>
        <taxon>Viridiplantae</taxon>
        <taxon>Streptophyta</taxon>
        <taxon>Embryophyta</taxon>
        <taxon>Tracheophyta</taxon>
        <taxon>Spermatophyta</taxon>
        <taxon>Magnoliopsida</taxon>
        <taxon>Liliopsida</taxon>
        <taxon>Poales</taxon>
        <taxon>Poaceae</taxon>
        <taxon>BOP clade</taxon>
        <taxon>Pooideae</taxon>
        <taxon>Stipodae</taxon>
        <taxon>Brachypodieae</taxon>
        <taxon>Brachypodium</taxon>
    </lineage>
</organism>
<evidence type="ECO:0000256" key="12">
    <source>
        <dbReference type="PIRSR" id="PIRSR600823-3"/>
    </source>
</evidence>
<dbReference type="FunFam" id="1.10.420.10:FF:000016">
    <property type="entry name" value="Peroxidase"/>
    <property type="match status" value="1"/>
</dbReference>
<dbReference type="PANTHER" id="PTHR31235">
    <property type="entry name" value="PEROXIDASE 25-RELATED"/>
    <property type="match status" value="1"/>
</dbReference>
<sequence>MAKGSVSLVLVAFAVLLAAQLKPAVAVDGRYNTTMQEKVRKIVEANRYDAPGLIRILFHDCWVKGCDASVLLNVTEDKNEIHAPQNGGLRGMGVIQAIKDALVAANYENVSCTDALIFAAREATVVLSNYTITYDVDGPGRKDSNISVAGDAGVLPPPFADFGTLLTNFQNKTGFGLDELVILSGAHSVGRAHRAAFDDRLNKAVTPSSQIDDDYRNAIDKKTSTHPTWLQAVMGAKPTPDMAATAENNIRDMDDVRGATKYNATGVKLSPKNVLDNSYYTNNGQNMVLFKSDWVLRTNKDAAAAMKLYRENPVIWYGLFGQAMAKLSELAPERLENEFVAGGARKYCDKIEPAIAY</sequence>
<reference evidence="17 18" key="1">
    <citation type="journal article" date="2010" name="Nature">
        <title>Genome sequencing and analysis of the model grass Brachypodium distachyon.</title>
        <authorList>
            <consortium name="International Brachypodium Initiative"/>
        </authorList>
    </citation>
    <scope>NUCLEOTIDE SEQUENCE [LARGE SCALE GENOMIC DNA]</scope>
    <source>
        <strain evidence="17 18">Bd21</strain>
    </source>
</reference>
<keyword evidence="8 12" id="KW-0408">Iron</keyword>
<keyword evidence="15" id="KW-0732">Signal</keyword>
<dbReference type="GO" id="GO:0004601">
    <property type="term" value="F:peroxidase activity"/>
    <property type="evidence" value="ECO:0000318"/>
    <property type="project" value="GO_Central"/>
</dbReference>
<dbReference type="Pfam" id="PF00141">
    <property type="entry name" value="peroxidase"/>
    <property type="match status" value="1"/>
</dbReference>
<dbReference type="InterPro" id="IPR019794">
    <property type="entry name" value="Peroxidases_AS"/>
</dbReference>
<feature type="binding site" evidence="11">
    <location>
        <position position="156"/>
    </location>
    <ligand>
        <name>substrate</name>
    </ligand>
</feature>
<dbReference type="FunFam" id="1.10.520.10:FF:000036">
    <property type="entry name" value="Peroxidase"/>
    <property type="match status" value="1"/>
</dbReference>
<keyword evidence="19" id="KW-1185">Reference proteome</keyword>
<dbReference type="KEGG" id="bdi:112270611"/>
<dbReference type="GO" id="GO:0046872">
    <property type="term" value="F:metal ion binding"/>
    <property type="evidence" value="ECO:0007669"/>
    <property type="project" value="UniProtKB-UniRule"/>
</dbReference>
<proteinExistence type="inferred from homology"/>
<dbReference type="EMBL" id="CM000881">
    <property type="protein sequence ID" value="KQK07968.1"/>
    <property type="molecule type" value="Genomic_DNA"/>
</dbReference>
<dbReference type="InterPro" id="IPR010255">
    <property type="entry name" value="Haem_peroxidase_sf"/>
</dbReference>
<keyword evidence="4 15" id="KW-0349">Heme</keyword>
<dbReference type="GeneID" id="112270611"/>
<evidence type="ECO:0000256" key="5">
    <source>
        <dbReference type="ARBA" id="ARBA00022723"/>
    </source>
</evidence>
<dbReference type="InterPro" id="IPR002016">
    <property type="entry name" value="Haem_peroxidase"/>
</dbReference>
<evidence type="ECO:0000256" key="7">
    <source>
        <dbReference type="ARBA" id="ARBA00023002"/>
    </source>
</evidence>
<evidence type="ECO:0000256" key="11">
    <source>
        <dbReference type="PIRSR" id="PIRSR600823-2"/>
    </source>
</evidence>
<comment type="similarity">
    <text evidence="15">Belongs to the peroxidase family. Classical plant (class III) peroxidase subfamily.</text>
</comment>
<dbReference type="Gramene" id="KQK07968">
    <property type="protein sequence ID" value="KQK07968"/>
    <property type="gene ID" value="BRADI_2g38690v3"/>
</dbReference>
<evidence type="ECO:0000256" key="2">
    <source>
        <dbReference type="ARBA" id="ARBA00006873"/>
    </source>
</evidence>
<feature type="binding site" evidence="12">
    <location>
        <position position="65"/>
    </location>
    <ligand>
        <name>Ca(2+)</name>
        <dbReference type="ChEBI" id="CHEBI:29108"/>
        <label>1</label>
    </ligand>
</feature>
<comment type="function">
    <text evidence="15">Removal of H(2)O(2), oxidation of toxic reductants, biosynthesis and degradation of lignin, suberization, auxin catabolism, response to environmental stresses such as wounding, pathogen attack and oxidative stress.</text>
</comment>
<feature type="disulfide bond" evidence="14">
    <location>
        <begin position="61"/>
        <end position="66"/>
    </location>
</feature>
<feature type="binding site" evidence="12">
    <location>
        <position position="63"/>
    </location>
    <ligand>
        <name>Ca(2+)</name>
        <dbReference type="ChEBI" id="CHEBI:29108"/>
        <label>1</label>
    </ligand>
</feature>
<dbReference type="GO" id="GO:0005576">
    <property type="term" value="C:extracellular region"/>
    <property type="evidence" value="ECO:0007669"/>
    <property type="project" value="UniProtKB-SubCell"/>
</dbReference>
<dbReference type="GO" id="GO:0009505">
    <property type="term" value="C:plant-type cell wall"/>
    <property type="evidence" value="ECO:0000318"/>
    <property type="project" value="GO_Central"/>
</dbReference>
<evidence type="ECO:0000256" key="13">
    <source>
        <dbReference type="PIRSR" id="PIRSR600823-4"/>
    </source>
</evidence>
<keyword evidence="9 15" id="KW-0376">Hydrogen peroxide</keyword>
<evidence type="ECO:0000256" key="4">
    <source>
        <dbReference type="ARBA" id="ARBA00022617"/>
    </source>
</evidence>
<comment type="catalytic activity">
    <reaction evidence="1 15">
        <text>2 a phenolic donor + H2O2 = 2 a phenolic radical donor + 2 H2O</text>
        <dbReference type="Rhea" id="RHEA:56136"/>
        <dbReference type="ChEBI" id="CHEBI:15377"/>
        <dbReference type="ChEBI" id="CHEBI:16240"/>
        <dbReference type="ChEBI" id="CHEBI:139520"/>
        <dbReference type="ChEBI" id="CHEBI:139521"/>
        <dbReference type="EC" id="1.11.1.7"/>
    </reaction>
</comment>
<dbReference type="EnsemblPlants" id="KQK07968">
    <property type="protein sequence ID" value="KQK07968"/>
    <property type="gene ID" value="BRADI_2g38690v3"/>
</dbReference>
<keyword evidence="6 12" id="KW-0106">Calcium</keyword>
<dbReference type="OrthoDB" id="2113341at2759"/>
<feature type="chain" id="PRO_5013982699" description="Peroxidase" evidence="15">
    <location>
        <begin position="27"/>
        <end position="357"/>
    </location>
</feature>
<evidence type="ECO:0000256" key="9">
    <source>
        <dbReference type="ARBA" id="ARBA00023324"/>
    </source>
</evidence>
<comment type="similarity">
    <text evidence="2">Belongs to the peroxidase family. Ascorbate peroxidase subfamily.</text>
</comment>
<dbReference type="PROSITE" id="PS00436">
    <property type="entry name" value="PEROXIDASE_2"/>
    <property type="match status" value="1"/>
</dbReference>
<dbReference type="GO" id="GO:0006979">
    <property type="term" value="P:response to oxidative stress"/>
    <property type="evidence" value="ECO:0007669"/>
    <property type="project" value="UniProtKB-UniRule"/>
</dbReference>
<dbReference type="Gene3D" id="1.10.420.10">
    <property type="entry name" value="Peroxidase, domain 2"/>
    <property type="match status" value="2"/>
</dbReference>
<feature type="binding site" description="axial binding residue" evidence="12">
    <location>
        <position position="187"/>
    </location>
    <ligand>
        <name>heme b</name>
        <dbReference type="ChEBI" id="CHEBI:60344"/>
    </ligand>
    <ligandPart>
        <name>Fe</name>
        <dbReference type="ChEBI" id="CHEBI:18248"/>
    </ligandPart>
</feature>
<keyword evidence="14" id="KW-1015">Disulfide bond</keyword>
<reference evidence="17" key="2">
    <citation type="submission" date="2017-06" db="EMBL/GenBank/DDBJ databases">
        <title>WGS assembly of Brachypodium distachyon.</title>
        <authorList>
            <consortium name="The International Brachypodium Initiative"/>
            <person name="Lucas S."/>
            <person name="Harmon-Smith M."/>
            <person name="Lail K."/>
            <person name="Tice H."/>
            <person name="Grimwood J."/>
            <person name="Bruce D."/>
            <person name="Barry K."/>
            <person name="Shu S."/>
            <person name="Lindquist E."/>
            <person name="Wang M."/>
            <person name="Pitluck S."/>
            <person name="Vogel J.P."/>
            <person name="Garvin D.F."/>
            <person name="Mockler T.C."/>
            <person name="Schmutz J."/>
            <person name="Rokhsar D."/>
            <person name="Bevan M.W."/>
        </authorList>
    </citation>
    <scope>NUCLEOTIDE SEQUENCE</scope>
    <source>
        <strain evidence="17">Bd21</strain>
    </source>
</reference>
<feature type="binding site" evidence="12">
    <location>
        <position position="60"/>
    </location>
    <ligand>
        <name>Ca(2+)</name>
        <dbReference type="ChEBI" id="CHEBI:29108"/>
        <label>1</label>
    </ligand>
</feature>
<dbReference type="PRINTS" id="PR00458">
    <property type="entry name" value="PEROXIDASE"/>
</dbReference>
<dbReference type="EC" id="1.11.1.7" evidence="15"/>
<evidence type="ECO:0000256" key="14">
    <source>
        <dbReference type="PIRSR" id="PIRSR600823-5"/>
    </source>
</evidence>
<dbReference type="SUPFAM" id="SSF48113">
    <property type="entry name" value="Heme-dependent peroxidases"/>
    <property type="match status" value="1"/>
</dbReference>
<dbReference type="Proteomes" id="UP000008810">
    <property type="component" value="Chromosome 2"/>
</dbReference>
<evidence type="ECO:0000256" key="15">
    <source>
        <dbReference type="RuleBase" id="RU362060"/>
    </source>
</evidence>
<dbReference type="PROSITE" id="PS50873">
    <property type="entry name" value="PEROXIDASE_4"/>
    <property type="match status" value="1"/>
</dbReference>
<evidence type="ECO:0000313" key="19">
    <source>
        <dbReference type="Proteomes" id="UP000008810"/>
    </source>
</evidence>
<evidence type="ECO:0000313" key="18">
    <source>
        <dbReference type="EnsemblPlants" id="KQK07968"/>
    </source>
</evidence>
<feature type="domain" description="Plant heme peroxidase family profile" evidence="16">
    <location>
        <begin position="35"/>
        <end position="352"/>
    </location>
</feature>
<feature type="binding site" evidence="12">
    <location>
        <position position="80"/>
    </location>
    <ligand>
        <name>Ca(2+)</name>
        <dbReference type="ChEBI" id="CHEBI:29108"/>
        <label>1</label>
    </ligand>
</feature>
<dbReference type="InterPro" id="IPR019793">
    <property type="entry name" value="Peroxidases_heam-ligand_BS"/>
</dbReference>
<dbReference type="eggNOG" id="ENOG502QPX7">
    <property type="taxonomic scope" value="Eukaryota"/>
</dbReference>
<keyword evidence="15" id="KW-0964">Secreted</keyword>
<feature type="signal peptide" evidence="15">
    <location>
        <begin position="1"/>
        <end position="26"/>
    </location>
</feature>
<evidence type="ECO:0000256" key="10">
    <source>
        <dbReference type="PIRSR" id="PIRSR600823-1"/>
    </source>
</evidence>
<feature type="binding site" evidence="12">
    <location>
        <position position="67"/>
    </location>
    <ligand>
        <name>Ca(2+)</name>
        <dbReference type="ChEBI" id="CHEBI:29108"/>
        <label>1</label>
    </ligand>
</feature>
<dbReference type="InterPro" id="IPR000823">
    <property type="entry name" value="Peroxidase_pln"/>
</dbReference>
<evidence type="ECO:0000256" key="3">
    <source>
        <dbReference type="ARBA" id="ARBA00022559"/>
    </source>
</evidence>
<reference evidence="18" key="3">
    <citation type="submission" date="2018-08" db="UniProtKB">
        <authorList>
            <consortium name="EnsemblPlants"/>
        </authorList>
    </citation>
    <scope>IDENTIFICATION</scope>
    <source>
        <strain evidence="18">cv. Bd21</strain>
    </source>
</reference>
<evidence type="ECO:0000313" key="17">
    <source>
        <dbReference type="EMBL" id="KQK07968.1"/>
    </source>
</evidence>
<dbReference type="GO" id="GO:0020037">
    <property type="term" value="F:heme binding"/>
    <property type="evidence" value="ECO:0007669"/>
    <property type="project" value="UniProtKB-UniRule"/>
</dbReference>
<feature type="binding site" evidence="12">
    <location>
        <position position="254"/>
    </location>
    <ligand>
        <name>Ca(2+)</name>
        <dbReference type="ChEBI" id="CHEBI:29108"/>
        <label>2</label>
    </ligand>
</feature>
<evidence type="ECO:0000256" key="1">
    <source>
        <dbReference type="ARBA" id="ARBA00000189"/>
    </source>
</evidence>
<feature type="active site" description="Proton acceptor" evidence="10">
    <location>
        <position position="59"/>
    </location>
</feature>
<dbReference type="Gene3D" id="1.10.520.10">
    <property type="match status" value="2"/>
</dbReference>